<evidence type="ECO:0000313" key="1">
    <source>
        <dbReference type="EMBL" id="AUB38882.1"/>
    </source>
</evidence>
<dbReference type="AlphaFoldDB" id="A0A2K8STT7"/>
<gene>
    <name evidence="1" type="ORF">COO91_04859</name>
</gene>
<dbReference type="EMBL" id="CP024785">
    <property type="protein sequence ID" value="AUB38882.1"/>
    <property type="molecule type" value="Genomic_DNA"/>
</dbReference>
<sequence length="40" mass="4379">MNHTYFICSVGIFPLKKSKFTPKGQFASSIKASICLLQSG</sequence>
<proteinExistence type="predicted"/>
<reference evidence="1 2" key="1">
    <citation type="submission" date="2017-11" db="EMBL/GenBank/DDBJ databases">
        <title>Complete genome of a free-living desiccation-tolerant cyanobacterium and its photosynthetic adaptation to extreme terrestrial habitat.</title>
        <authorList>
            <person name="Shang J."/>
        </authorList>
    </citation>
    <scope>NUCLEOTIDE SEQUENCE [LARGE SCALE GENOMIC DNA]</scope>
    <source>
        <strain evidence="1 2">CCNUN1</strain>
    </source>
</reference>
<evidence type="ECO:0000313" key="2">
    <source>
        <dbReference type="Proteomes" id="UP000232003"/>
    </source>
</evidence>
<name>A0A2K8STT7_9NOSO</name>
<keyword evidence="2" id="KW-1185">Reference proteome</keyword>
<dbReference type="KEGG" id="nfl:COO91_04859"/>
<dbReference type="Proteomes" id="UP000232003">
    <property type="component" value="Chromosome"/>
</dbReference>
<accession>A0A2K8STT7</accession>
<protein>
    <submittedName>
        <fullName evidence="1">Uncharacterized protein</fullName>
    </submittedName>
</protein>
<organism evidence="1 2">
    <name type="scientific">Nostoc flagelliforme CCNUN1</name>
    <dbReference type="NCBI Taxonomy" id="2038116"/>
    <lineage>
        <taxon>Bacteria</taxon>
        <taxon>Bacillati</taxon>
        <taxon>Cyanobacteriota</taxon>
        <taxon>Cyanophyceae</taxon>
        <taxon>Nostocales</taxon>
        <taxon>Nostocaceae</taxon>
        <taxon>Nostoc</taxon>
    </lineage>
</organism>